<protein>
    <submittedName>
        <fullName evidence="4">Hypothetical_protein</fullName>
    </submittedName>
</protein>
<keyword evidence="2" id="KW-1133">Transmembrane helix</keyword>
<evidence type="ECO:0000313" key="3">
    <source>
        <dbReference type="EMBL" id="CAI9936630.1"/>
    </source>
</evidence>
<comment type="caution">
    <text evidence="3">The sequence shown here is derived from an EMBL/GenBank/DDBJ whole genome shotgun (WGS) entry which is preliminary data.</text>
</comment>
<evidence type="ECO:0000256" key="1">
    <source>
        <dbReference type="SAM" id="MobiDB-lite"/>
    </source>
</evidence>
<feature type="compositionally biased region" description="Low complexity" evidence="1">
    <location>
        <begin position="553"/>
        <end position="563"/>
    </location>
</feature>
<keyword evidence="2" id="KW-0812">Transmembrane</keyword>
<reference evidence="4 5" key="2">
    <citation type="submission" date="2024-07" db="EMBL/GenBank/DDBJ databases">
        <authorList>
            <person name="Akdeniz Z."/>
        </authorList>
    </citation>
    <scope>NUCLEOTIDE SEQUENCE [LARGE SCALE GENOMIC DNA]</scope>
</reference>
<evidence type="ECO:0000256" key="2">
    <source>
        <dbReference type="SAM" id="Phobius"/>
    </source>
</evidence>
<accession>A0AA86PD10</accession>
<proteinExistence type="predicted"/>
<gene>
    <name evidence="3" type="ORF">HINF_LOCUS24275</name>
    <name evidence="4" type="ORF">HINF_LOCUS71544</name>
</gene>
<dbReference type="EMBL" id="CAXDID020000552">
    <property type="protein sequence ID" value="CAL6102180.1"/>
    <property type="molecule type" value="Genomic_DNA"/>
</dbReference>
<evidence type="ECO:0000313" key="4">
    <source>
        <dbReference type="EMBL" id="CAL6102180.1"/>
    </source>
</evidence>
<reference evidence="3" key="1">
    <citation type="submission" date="2023-06" db="EMBL/GenBank/DDBJ databases">
        <authorList>
            <person name="Kurt Z."/>
        </authorList>
    </citation>
    <scope>NUCLEOTIDE SEQUENCE</scope>
</reference>
<dbReference type="AlphaFoldDB" id="A0AA86PD10"/>
<feature type="transmembrane region" description="Helical" evidence="2">
    <location>
        <begin position="6"/>
        <end position="27"/>
    </location>
</feature>
<dbReference type="EMBL" id="CATOUU010000638">
    <property type="protein sequence ID" value="CAI9936630.1"/>
    <property type="molecule type" value="Genomic_DNA"/>
</dbReference>
<name>A0AA86PD10_9EUKA</name>
<feature type="region of interest" description="Disordered" evidence="1">
    <location>
        <begin position="548"/>
        <end position="567"/>
    </location>
</feature>
<organism evidence="3">
    <name type="scientific">Hexamita inflata</name>
    <dbReference type="NCBI Taxonomy" id="28002"/>
    <lineage>
        <taxon>Eukaryota</taxon>
        <taxon>Metamonada</taxon>
        <taxon>Diplomonadida</taxon>
        <taxon>Hexamitidae</taxon>
        <taxon>Hexamitinae</taxon>
        <taxon>Hexamita</taxon>
    </lineage>
</organism>
<sequence>MCIQYYINILLYTYLYTILYSIIKYIAAYRYYKCLRREAETFCREFSRENSLVLPAVLESTGQERCGLQRVREFRPGAHAAAMHTDACKQYCGRPSLRVRLQIFRRLPFLASASRKLRLCRAQVRRAVRLINKAPATPVLLPPKLAQKSNPLRLLRKQVWADLIRSSQIPPPRQPVRRVIKTLAIIGADAAERGSGASQILKDSARYSENCLQRAGRTCGTASSPWPAPDSSPLQTRRCPPHALFSQVSADQKQNKLRENIQKCCVGQLCNSHPVRPITAANQRIWPTLQLGTRIGFTFSWKLSRPQARRDPLSGTQPQHCTSRRCELPGKYCRVLNERLRRPRPKARWIAGLSRRHTLRCCTQMRREAETFCREFSRENSLVLPAVLESTGQERCGLQRVREFRPGAHTAAMHTDACKQYCGRPSLRVRLQIFRRLPFLASASRKLRLCRAQVRRAVRLINKAPATPVLLPPKLAQKSNPLRLLRKQVWADLIRSSQIPPPRQPVRRVIKTLAIIGADAAERGSGASQILKDSARYSENCLQRAGRTCGTASSPWPDPDSSPLQTRRCPPHALFSQVSADQKQNKLRENIQKCCVGQLCNSHPVRPITAANQRIWPTLQLGTRIGFTFSWKLSRPQARGAA</sequence>
<keyword evidence="2" id="KW-0472">Membrane</keyword>
<keyword evidence="5" id="KW-1185">Reference proteome</keyword>
<dbReference type="Proteomes" id="UP001642409">
    <property type="component" value="Unassembled WGS sequence"/>
</dbReference>
<evidence type="ECO:0000313" key="5">
    <source>
        <dbReference type="Proteomes" id="UP001642409"/>
    </source>
</evidence>